<dbReference type="SMART" id="SM00220">
    <property type="entry name" value="S_TKc"/>
    <property type="match status" value="1"/>
</dbReference>
<dbReference type="InterPro" id="IPR005467">
    <property type="entry name" value="His_kinase_dom"/>
</dbReference>
<dbReference type="PRINTS" id="PR00344">
    <property type="entry name" value="BCTRLSENSOR"/>
</dbReference>
<evidence type="ECO:0000256" key="1">
    <source>
        <dbReference type="ARBA" id="ARBA00000085"/>
    </source>
</evidence>
<dbReference type="InterPro" id="IPR003594">
    <property type="entry name" value="HATPase_dom"/>
</dbReference>
<dbReference type="GO" id="GO:0005524">
    <property type="term" value="F:ATP binding"/>
    <property type="evidence" value="ECO:0007669"/>
    <property type="project" value="InterPro"/>
</dbReference>
<dbReference type="Gene3D" id="1.10.510.10">
    <property type="entry name" value="Transferase(Phosphotransferase) domain 1"/>
    <property type="match status" value="1"/>
</dbReference>
<dbReference type="InterPro" id="IPR004358">
    <property type="entry name" value="Sig_transdc_His_kin-like_C"/>
</dbReference>
<keyword evidence="10" id="KW-1185">Reference proteome</keyword>
<dbReference type="InterPro" id="IPR008271">
    <property type="entry name" value="Ser/Thr_kinase_AS"/>
</dbReference>
<dbReference type="CDD" id="cd14014">
    <property type="entry name" value="STKc_PknB_like"/>
    <property type="match status" value="1"/>
</dbReference>
<dbReference type="SUPFAM" id="SSF47384">
    <property type="entry name" value="Homodimeric domain of signal transducing histidine kinase"/>
    <property type="match status" value="1"/>
</dbReference>
<dbReference type="InterPro" id="IPR003018">
    <property type="entry name" value="GAF"/>
</dbReference>
<dbReference type="InterPro" id="IPR053159">
    <property type="entry name" value="Hybrid_Histidine_Kinase"/>
</dbReference>
<evidence type="ECO:0000259" key="8">
    <source>
        <dbReference type="PROSITE" id="PS50109"/>
    </source>
</evidence>
<dbReference type="Gene3D" id="3.30.450.40">
    <property type="match status" value="1"/>
</dbReference>
<organism evidence="9 10">
    <name type="scientific">Aetokthonos hydrillicola Thurmond2011</name>
    <dbReference type="NCBI Taxonomy" id="2712845"/>
    <lineage>
        <taxon>Bacteria</taxon>
        <taxon>Bacillati</taxon>
        <taxon>Cyanobacteriota</taxon>
        <taxon>Cyanophyceae</taxon>
        <taxon>Nostocales</taxon>
        <taxon>Hapalosiphonaceae</taxon>
        <taxon>Aetokthonos</taxon>
    </lineage>
</organism>
<proteinExistence type="predicted"/>
<dbReference type="Pfam" id="PF02518">
    <property type="entry name" value="HATPase_c"/>
    <property type="match status" value="1"/>
</dbReference>
<feature type="domain" description="Histidine kinase" evidence="8">
    <location>
        <begin position="1545"/>
        <end position="1801"/>
    </location>
</feature>
<keyword evidence="6" id="KW-0175">Coiled coil</keyword>
<dbReference type="EMBL" id="JAALHA020000013">
    <property type="protein sequence ID" value="MDR9897674.1"/>
    <property type="molecule type" value="Genomic_DNA"/>
</dbReference>
<dbReference type="InterPro" id="IPR003661">
    <property type="entry name" value="HisK_dim/P_dom"/>
</dbReference>
<evidence type="ECO:0000256" key="4">
    <source>
        <dbReference type="ARBA" id="ARBA00022777"/>
    </source>
</evidence>
<reference evidence="10" key="1">
    <citation type="journal article" date="2021" name="Science">
        <title>Hunting the eagle killer: A cyanobacterial neurotoxin causes vacuolar myelinopathy.</title>
        <authorList>
            <person name="Breinlinger S."/>
            <person name="Phillips T.J."/>
            <person name="Haram B.N."/>
            <person name="Mares J."/>
            <person name="Martinez Yerena J.A."/>
            <person name="Hrouzek P."/>
            <person name="Sobotka R."/>
            <person name="Henderson W.M."/>
            <person name="Schmieder P."/>
            <person name="Williams S.M."/>
            <person name="Lauderdale J.D."/>
            <person name="Wilde H.D."/>
            <person name="Gerrin W."/>
            <person name="Kust A."/>
            <person name="Washington J.W."/>
            <person name="Wagner C."/>
            <person name="Geier B."/>
            <person name="Liebeke M."/>
            <person name="Enke H."/>
            <person name="Niedermeyer T.H.J."/>
            <person name="Wilde S.B."/>
        </authorList>
    </citation>
    <scope>NUCLEOTIDE SEQUENCE [LARGE SCALE GENOMIC DNA]</scope>
    <source>
        <strain evidence="10">Thurmond2011</strain>
    </source>
</reference>
<feature type="domain" description="Protein kinase" evidence="7">
    <location>
        <begin position="9"/>
        <end position="275"/>
    </location>
</feature>
<evidence type="ECO:0000313" key="10">
    <source>
        <dbReference type="Proteomes" id="UP000667802"/>
    </source>
</evidence>
<dbReference type="SMART" id="SM00387">
    <property type="entry name" value="HATPase_c"/>
    <property type="match status" value="1"/>
</dbReference>
<dbReference type="PROSITE" id="PS50011">
    <property type="entry name" value="PROTEIN_KINASE_DOM"/>
    <property type="match status" value="1"/>
</dbReference>
<evidence type="ECO:0000313" key="9">
    <source>
        <dbReference type="EMBL" id="MDR9897674.1"/>
    </source>
</evidence>
<accession>A0AAP5IAI9</accession>
<dbReference type="SUPFAM" id="SSF56112">
    <property type="entry name" value="Protein kinase-like (PK-like)"/>
    <property type="match status" value="1"/>
</dbReference>
<sequence>MSSVNIVGYHLSEEVYNGHRTLVYRGIRQADSLPVVVKLLKNAYPSFNELVQFRNQYTITKNLDYPGIIQTYSLEYYQNGYLLVMEDFGGISLKDYFTNNHHVVSLDEFLQIAITLSSTLDYLMRHRIIHKDIKPTNILINPETKQVKLIDFSIASLLPRETQTLISLNILEGTLAYISPEQTGRINRGIDYRTDFYSLGVTFYKLLTNQLPFQSLDIMELVHSHIAKIPRLVHEINPNIPSVFSEIVSKLMAKNASERYQSALGLKYDLQKCWVQLKETGKIESFTIAKRDVCDRFVIPEKLYGREEEAKELLAAFERVAQGNSELMLVAGFSGIGKTAVVNEVHKPIVKQRGYFIKGKYDQFNRNIPFSAFVQAFRDLMGQLLTEDETKLQQWRDKILTALGENAQVIIQVIPELERIIGSQPSASELSGMAAQNRFNFLFEKFIQVFTTKEHPLVIFLDDLQWADSASLKLMQLLMHESDKGYLFLIGAYRDNEVFPGHPLILTLDEIARAGESVNTITLSPLSNESVNQLVADTLNCQLEIAQPFTQLVYQKTKGNPFFTTQFLVALHEDNYIQFNFQVGHWQCDIAQIKHLALTDDVVEFMAQQLQKLSLATQEALKLAACIGNQFDLATLAIVSQQSQAETATSLWKALQSGLILPISEVYKFYVGEENQAIDQPIAHTVGYKFLHDRVQQAAYSLIPKEQKQATHAKIGYLLWQNTPESELENQIFGIVNQLNMGLEQFAQATQRHELYRLNLIAGKKAIASTAYSSALAYLKIAIQLLPSNPWESDYHSTLDLYTGATEASCLCGELDAMEDFAQEVLQSSKAVTDRAKVYEVKIDAYAVQGNLLEAIDTAMQFLQMIGIEFPEKPTDEDFFLAMQEAQFALNGKTVAELLDLPEMEDPQLRAVLRVFVKLDMPAYLAKPKLHRLVVLKGVILSIKYGNTPASAISYSMYGLMLCGQPQSISTGYEFGQLALQLLSKFQDREYKAKATVLVSLFITHWKEPLTATLKPLLQAYTDGLDTGDLVSASTAPAIYCFNAYITGEELTKVANEFAIYKTAVQKISQKTSLSVNYNNICHQVVLNLIESGTTPWELVGTVYDERTMLAFHEKINDCTGLWNLFVNKLILCYLFQQLDLAAECVVKAKQYFGSGYAAATNPLLNLYDSLVQLALFPRFSVEEQQRILQEVAQNQNIMQQWANYAPMNNLHRLHLVEAEKNRVLGQNTVAMELYDQAIAVAKENGYIQEEALANELATKFYLDRGKQKVAKAYMEEAYYCYARWGSLVKVKDLEKRYPELLHPILQEQRFNLNPVETISRSTSSSILTSDSGTTNICNLLDFTSVLKAAQAISSSLELDELIANLTRIILENSGAKKSVLILPQEDTWQVKAITLINQQSNSQTSIETVFSPQLVDDCQDIPTRIINYVKNTQETVIIDNCQTDIPGVIGEYMLQYQPQSALCIPIINQGNLVGILYLENQLTSGVFTPQRLQVINLLSSQAAISLLNSRLYQQAKQALQDLQQAQLQIVQSEKMSALGNLVAGVAHEMNNPLGFIAASLEQAKPIITDIFEHLELYQKSLHSPSREIIDHAKEIDLDYSLEDLPKMIDSMNMACDRLTNISTSLRTFSRQDKDYKVPFNIHSSIDSTILILKHRLKANDHRPAIQVNTNYGDLPEIECFPGQLNQVFMNILANAIDALEESNTGRSLEEIKANPNQITITTTISNNQVQVKIADNGVGMNEQVKQKIFDYLFTTKAVGKGTGLGLAIVRQIITDKHNGTLAVNSTLGQGTEFLISLPIL</sequence>
<dbReference type="Gene3D" id="3.30.565.10">
    <property type="entry name" value="Histidine kinase-like ATPase, C-terminal domain"/>
    <property type="match status" value="1"/>
</dbReference>
<dbReference type="Pfam" id="PF13191">
    <property type="entry name" value="AAA_16"/>
    <property type="match status" value="1"/>
</dbReference>
<keyword evidence="4 9" id="KW-0418">Kinase</keyword>
<dbReference type="SUPFAM" id="SSF55874">
    <property type="entry name" value="ATPase domain of HSP90 chaperone/DNA topoisomerase II/histidine kinase"/>
    <property type="match status" value="1"/>
</dbReference>
<protein>
    <recommendedName>
        <fullName evidence="2">histidine kinase</fullName>
        <ecNumber evidence="2">2.7.13.3</ecNumber>
    </recommendedName>
</protein>
<dbReference type="InterPro" id="IPR036097">
    <property type="entry name" value="HisK_dim/P_sf"/>
</dbReference>
<dbReference type="InterPro" id="IPR011009">
    <property type="entry name" value="Kinase-like_dom_sf"/>
</dbReference>
<dbReference type="Pfam" id="PF01590">
    <property type="entry name" value="GAF"/>
    <property type="match status" value="1"/>
</dbReference>
<gene>
    <name evidence="9" type="ORF">G7B40_024340</name>
</gene>
<dbReference type="PROSITE" id="PS00108">
    <property type="entry name" value="PROTEIN_KINASE_ST"/>
    <property type="match status" value="1"/>
</dbReference>
<evidence type="ECO:0000259" key="7">
    <source>
        <dbReference type="PROSITE" id="PS50011"/>
    </source>
</evidence>
<dbReference type="Gene3D" id="3.40.50.300">
    <property type="entry name" value="P-loop containing nucleotide triphosphate hydrolases"/>
    <property type="match status" value="1"/>
</dbReference>
<keyword evidence="3" id="KW-0597">Phosphoprotein</keyword>
<dbReference type="Pfam" id="PF00069">
    <property type="entry name" value="Pkinase"/>
    <property type="match status" value="1"/>
</dbReference>
<evidence type="ECO:0000256" key="5">
    <source>
        <dbReference type="ARBA" id="ARBA00023012"/>
    </source>
</evidence>
<feature type="coiled-coil region" evidence="6">
    <location>
        <begin position="1509"/>
        <end position="1536"/>
    </location>
</feature>
<dbReference type="PROSITE" id="PS50109">
    <property type="entry name" value="HIS_KIN"/>
    <property type="match status" value="1"/>
</dbReference>
<name>A0AAP5IAI9_9CYAN</name>
<dbReference type="Gene3D" id="1.10.287.130">
    <property type="match status" value="1"/>
</dbReference>
<comment type="caution">
    <text evidence="9">The sequence shown here is derived from an EMBL/GenBank/DDBJ whole genome shotgun (WGS) entry which is preliminary data.</text>
</comment>
<dbReference type="InterPro" id="IPR027417">
    <property type="entry name" value="P-loop_NTPase"/>
</dbReference>
<dbReference type="SUPFAM" id="SSF55781">
    <property type="entry name" value="GAF domain-like"/>
    <property type="match status" value="1"/>
</dbReference>
<comment type="catalytic activity">
    <reaction evidence="1">
        <text>ATP + protein L-histidine = ADP + protein N-phospho-L-histidine.</text>
        <dbReference type="EC" id="2.7.13.3"/>
    </reaction>
</comment>
<dbReference type="RefSeq" id="WP_208353510.1">
    <property type="nucleotide sequence ID" value="NZ_JAALHA020000013.1"/>
</dbReference>
<keyword evidence="4 9" id="KW-0808">Transferase</keyword>
<evidence type="ECO:0000256" key="2">
    <source>
        <dbReference type="ARBA" id="ARBA00012438"/>
    </source>
</evidence>
<dbReference type="EC" id="2.7.13.3" evidence="2"/>
<dbReference type="InterPro" id="IPR000719">
    <property type="entry name" value="Prot_kinase_dom"/>
</dbReference>
<dbReference type="CDD" id="cd00082">
    <property type="entry name" value="HisKA"/>
    <property type="match status" value="1"/>
</dbReference>
<dbReference type="Proteomes" id="UP000667802">
    <property type="component" value="Unassembled WGS sequence"/>
</dbReference>
<dbReference type="InterPro" id="IPR036890">
    <property type="entry name" value="HATPase_C_sf"/>
</dbReference>
<dbReference type="PANTHER" id="PTHR43642:SF1">
    <property type="entry name" value="HYBRID SIGNAL TRANSDUCTION HISTIDINE KINASE G"/>
    <property type="match status" value="1"/>
</dbReference>
<dbReference type="InterPro" id="IPR041664">
    <property type="entry name" value="AAA_16"/>
</dbReference>
<dbReference type="SMART" id="SM00065">
    <property type="entry name" value="GAF"/>
    <property type="match status" value="1"/>
</dbReference>
<dbReference type="PANTHER" id="PTHR43642">
    <property type="entry name" value="HYBRID SIGNAL TRANSDUCTION HISTIDINE KINASE G"/>
    <property type="match status" value="1"/>
</dbReference>
<dbReference type="SUPFAM" id="SSF52540">
    <property type="entry name" value="P-loop containing nucleoside triphosphate hydrolases"/>
    <property type="match status" value="1"/>
</dbReference>
<dbReference type="InterPro" id="IPR029016">
    <property type="entry name" value="GAF-like_dom_sf"/>
</dbReference>
<keyword evidence="5" id="KW-0902">Two-component regulatory system</keyword>
<dbReference type="GO" id="GO:0000155">
    <property type="term" value="F:phosphorelay sensor kinase activity"/>
    <property type="evidence" value="ECO:0007669"/>
    <property type="project" value="InterPro"/>
</dbReference>
<evidence type="ECO:0000256" key="3">
    <source>
        <dbReference type="ARBA" id="ARBA00022553"/>
    </source>
</evidence>
<evidence type="ECO:0000256" key="6">
    <source>
        <dbReference type="SAM" id="Coils"/>
    </source>
</evidence>